<reference evidence="2 3" key="1">
    <citation type="journal article" date="2018" name="IMA Fungus">
        <title>IMA Genome-F 10: Nine draft genome sequences of Claviceps purpurea s.lat., including C. arundinis, C. humidiphila, and C. cf. spartinae, pseudomolecules for the pitch canker pathogen Fusarium circinatum, draft genome of Davidsoniella eucalypti, Grosmannia galeiformis, Quambalaria eucalypti, and Teratosphaeria destructans.</title>
        <authorList>
            <person name="Wingfield B.D."/>
            <person name="Liu M."/>
            <person name="Nguyen H.D."/>
            <person name="Lane F.A."/>
            <person name="Morgan S.W."/>
            <person name="De Vos L."/>
            <person name="Wilken P.M."/>
            <person name="Duong T.A."/>
            <person name="Aylward J."/>
            <person name="Coetzee M.P."/>
            <person name="Dadej K."/>
            <person name="De Beer Z.W."/>
            <person name="Findlay W."/>
            <person name="Havenga M."/>
            <person name="Kolarik M."/>
            <person name="Menzies J.G."/>
            <person name="Naidoo K."/>
            <person name="Pochopski O."/>
            <person name="Shoukouhi P."/>
            <person name="Santana Q.C."/>
            <person name="Seifert K.A."/>
            <person name="Soal N."/>
            <person name="Steenkamp E.T."/>
            <person name="Tatham C.T."/>
            <person name="van der Nest M.A."/>
            <person name="Wingfield M.J."/>
        </authorList>
    </citation>
    <scope>NUCLEOTIDE SEQUENCE [LARGE SCALE GENOMIC DNA]</scope>
    <source>
        <strain evidence="2">CMW44962</strain>
    </source>
</reference>
<feature type="compositionally biased region" description="Polar residues" evidence="1">
    <location>
        <begin position="1"/>
        <end position="16"/>
    </location>
</feature>
<reference evidence="2 3" key="2">
    <citation type="journal article" date="2021" name="Curr. Genet.">
        <title>Genetic response to nitrogen starvation in the aggressive Eucalyptus foliar pathogen Teratosphaeria destructans.</title>
        <authorList>
            <person name="Havenga M."/>
            <person name="Wingfield B.D."/>
            <person name="Wingfield M.J."/>
            <person name="Dreyer L.L."/>
            <person name="Roets F."/>
            <person name="Aylward J."/>
        </authorList>
    </citation>
    <scope>NUCLEOTIDE SEQUENCE [LARGE SCALE GENOMIC DNA]</scope>
    <source>
        <strain evidence="2">CMW44962</strain>
    </source>
</reference>
<comment type="caution">
    <text evidence="2">The sequence shown here is derived from an EMBL/GenBank/DDBJ whole genome shotgun (WGS) entry which is preliminary data.</text>
</comment>
<proteinExistence type="predicted"/>
<organism evidence="2 3">
    <name type="scientific">Teratosphaeria destructans</name>
    <dbReference type="NCBI Taxonomy" id="418781"/>
    <lineage>
        <taxon>Eukaryota</taxon>
        <taxon>Fungi</taxon>
        <taxon>Dikarya</taxon>
        <taxon>Ascomycota</taxon>
        <taxon>Pezizomycotina</taxon>
        <taxon>Dothideomycetes</taxon>
        <taxon>Dothideomycetidae</taxon>
        <taxon>Mycosphaerellales</taxon>
        <taxon>Teratosphaeriaceae</taxon>
        <taxon>Teratosphaeria</taxon>
    </lineage>
</organism>
<evidence type="ECO:0000313" key="2">
    <source>
        <dbReference type="EMBL" id="KAH9827874.1"/>
    </source>
</evidence>
<dbReference type="AlphaFoldDB" id="A0A9W7W2Y5"/>
<feature type="compositionally biased region" description="Basic and acidic residues" evidence="1">
    <location>
        <begin position="21"/>
        <end position="30"/>
    </location>
</feature>
<protein>
    <submittedName>
        <fullName evidence="2">Uncharacterized protein</fullName>
    </submittedName>
</protein>
<accession>A0A9W7W2Y5</accession>
<evidence type="ECO:0000256" key="1">
    <source>
        <dbReference type="SAM" id="MobiDB-lite"/>
    </source>
</evidence>
<evidence type="ECO:0000313" key="3">
    <source>
        <dbReference type="Proteomes" id="UP001138500"/>
    </source>
</evidence>
<gene>
    <name evidence="2" type="ORF">Tdes44962_MAKER09585</name>
</gene>
<dbReference type="EMBL" id="RIBY02001848">
    <property type="protein sequence ID" value="KAH9827874.1"/>
    <property type="molecule type" value="Genomic_DNA"/>
</dbReference>
<keyword evidence="3" id="KW-1185">Reference proteome</keyword>
<feature type="region of interest" description="Disordered" evidence="1">
    <location>
        <begin position="1"/>
        <end position="95"/>
    </location>
</feature>
<name>A0A9W7W2Y5_9PEZI</name>
<sequence>MALLSSQIGADRQNSPAPRAGRTDRQRRSTGDGLNAAVATANDHATDPTPTRPRIAGSVQRPGADWARDGPWSCTGPQTIDLASGGVPATFPDAG</sequence>
<dbReference type="Proteomes" id="UP001138500">
    <property type="component" value="Unassembled WGS sequence"/>
</dbReference>